<dbReference type="GeneID" id="36496167"/>
<keyword evidence="1" id="KW-0687">Ribonucleoprotein</keyword>
<accession>A0A2P1E6N7</accession>
<name>A0A2P1E6N7_9CRYP</name>
<organism evidence="1">
    <name type="scientific">Teleaulax amphioxeia</name>
    <dbReference type="NCBI Taxonomy" id="77931"/>
    <lineage>
        <taxon>Eukaryota</taxon>
        <taxon>Cryptophyceae</taxon>
        <taxon>Pyrenomonadales</taxon>
        <taxon>Geminigeraceae</taxon>
        <taxon>Teleaulax</taxon>
    </lineage>
</organism>
<keyword evidence="1" id="KW-0496">Mitochondrion</keyword>
<gene>
    <name evidence="1" type="primary">rpl31</name>
    <name evidence="1" type="ORF">TampMt_p034</name>
</gene>
<sequence>MKISFRNSKKTWIQLTDGSAIGSNYLLEKVHNRLDIDLKSHKLWRFASKNVSELSSTDKRILNFNKRFNRKK</sequence>
<protein>
    <submittedName>
        <fullName evidence="1">Ribosomal protein L31</fullName>
    </submittedName>
</protein>
<reference evidence="1" key="1">
    <citation type="journal article" date="2018" name="BMC Genomics">
        <title>Comparative mitochondrial genomics of cryptophyte algae: gene shuffling and dynamic mobile genetic elements.</title>
        <authorList>
            <person name="Kim J.I."/>
            <person name="Yoon H.S."/>
            <person name="Yi G."/>
            <person name="Shin W."/>
            <person name="Archibald J.M."/>
        </authorList>
    </citation>
    <scope>NUCLEOTIDE SEQUENCE</scope>
    <source>
        <strain evidence="1">HACCP-CR01</strain>
    </source>
</reference>
<evidence type="ECO:0000313" key="1">
    <source>
        <dbReference type="EMBL" id="AVK94049.1"/>
    </source>
</evidence>
<proteinExistence type="predicted"/>
<geneLocation type="mitochondrion" evidence="1"/>
<dbReference type="GO" id="GO:0005840">
    <property type="term" value="C:ribosome"/>
    <property type="evidence" value="ECO:0007669"/>
    <property type="project" value="UniProtKB-KW"/>
</dbReference>
<dbReference type="AlphaFoldDB" id="A0A2P1E6N7"/>
<dbReference type="RefSeq" id="YP_009475787.1">
    <property type="nucleotide sequence ID" value="NC_037436.1"/>
</dbReference>
<keyword evidence="1" id="KW-0689">Ribosomal protein</keyword>
<dbReference type="EMBL" id="MG680944">
    <property type="protein sequence ID" value="AVK94049.1"/>
    <property type="molecule type" value="Genomic_DNA"/>
</dbReference>